<dbReference type="SUPFAM" id="SSF102198">
    <property type="entry name" value="Putative cyclase"/>
    <property type="match status" value="1"/>
</dbReference>
<dbReference type="GO" id="GO:0004061">
    <property type="term" value="F:arylformamidase activity"/>
    <property type="evidence" value="ECO:0007669"/>
    <property type="project" value="InterPro"/>
</dbReference>
<gene>
    <name evidence="1" type="ordered locus">COPRO5265_0383</name>
</gene>
<sequence>MQLEAKSIIDLTQTISENLQVYPGDPPVEVHTVSTLEDGFVLERVCMSSHGGTHLDAPWHVLKGGADVSSIALERLILPCVYVDMSALSKKEDRLAKLTGRFTDLKDKALLLSTNEKLSANITPEEVEVLITGGVKLLGVDAMSVEHSDDLVVHRQLLSSGVLIVEGLANLHMLNEKQEYFLVVAPLKLEGCSGAPVRAFAITL</sequence>
<proteinExistence type="predicted"/>
<dbReference type="HOGENOM" id="CLU_030671_3_1_9"/>
<dbReference type="STRING" id="309798.COPRO5265_0383"/>
<reference evidence="2" key="1">
    <citation type="submission" date="2008-08" db="EMBL/GenBank/DDBJ databases">
        <title>The complete genome sequence of Coprothermobacter proteolyticus strain ATCC 5245 / DSM 5265 / BT.</title>
        <authorList>
            <person name="Dodson R.J."/>
            <person name="Durkin A.S."/>
            <person name="Wu M."/>
            <person name="Eisen J."/>
            <person name="Sutton G."/>
        </authorList>
    </citation>
    <scope>NUCLEOTIDE SEQUENCE [LARGE SCALE GENOMIC DNA]</scope>
    <source>
        <strain evidence="2">ATCC 35245 / DSM 5265 / OCM 4 / BT</strain>
    </source>
</reference>
<evidence type="ECO:0000313" key="1">
    <source>
        <dbReference type="EMBL" id="ACI17508.1"/>
    </source>
</evidence>
<dbReference type="Pfam" id="PF04199">
    <property type="entry name" value="Cyclase"/>
    <property type="match status" value="1"/>
</dbReference>
<dbReference type="PANTHER" id="PTHR31118:SF12">
    <property type="entry name" value="CYCLASE-LIKE PROTEIN 2"/>
    <property type="match status" value="1"/>
</dbReference>
<protein>
    <submittedName>
        <fullName evidence="1">Conserved protein</fullName>
    </submittedName>
</protein>
<dbReference type="EMBL" id="CP001145">
    <property type="protein sequence ID" value="ACI17508.1"/>
    <property type="molecule type" value="Genomic_DNA"/>
</dbReference>
<reference evidence="1 2" key="2">
    <citation type="journal article" date="2014" name="Genome Announc.">
        <title>Complete Genome Sequence of Coprothermobacter proteolyticus DSM 5265.</title>
        <authorList>
            <person name="Alexiev A."/>
            <person name="Coil D.A."/>
            <person name="Badger J.H."/>
            <person name="Enticknap J."/>
            <person name="Ward N."/>
            <person name="Robb F.T."/>
            <person name="Eisen J.A."/>
        </authorList>
    </citation>
    <scope>NUCLEOTIDE SEQUENCE [LARGE SCALE GENOMIC DNA]</scope>
    <source>
        <strain evidence="2">ATCC 35245 / DSM 5265 / OCM 4 / BT</strain>
    </source>
</reference>
<dbReference type="OrthoDB" id="9796085at2"/>
<name>B5Y7K2_COPPD</name>
<dbReference type="Gene3D" id="3.50.30.50">
    <property type="entry name" value="Putative cyclase"/>
    <property type="match status" value="1"/>
</dbReference>
<organism evidence="1 2">
    <name type="scientific">Coprothermobacter proteolyticus (strain ATCC 35245 / DSM 5265 / OCM 4 / BT)</name>
    <dbReference type="NCBI Taxonomy" id="309798"/>
    <lineage>
        <taxon>Bacteria</taxon>
        <taxon>Pseudomonadati</taxon>
        <taxon>Coprothermobacterota</taxon>
        <taxon>Coprothermobacteria</taxon>
        <taxon>Coprothermobacterales</taxon>
        <taxon>Coprothermobacteraceae</taxon>
        <taxon>Coprothermobacter</taxon>
    </lineage>
</organism>
<dbReference type="InterPro" id="IPR007325">
    <property type="entry name" value="KFase/CYL"/>
</dbReference>
<keyword evidence="2" id="KW-1185">Reference proteome</keyword>
<dbReference type="GO" id="GO:0019441">
    <property type="term" value="P:L-tryptophan catabolic process to kynurenine"/>
    <property type="evidence" value="ECO:0007669"/>
    <property type="project" value="InterPro"/>
</dbReference>
<accession>B5Y7K2</accession>
<dbReference type="RefSeq" id="WP_012544160.1">
    <property type="nucleotide sequence ID" value="NC_011295.1"/>
</dbReference>
<dbReference type="eggNOG" id="COG1878">
    <property type="taxonomic scope" value="Bacteria"/>
</dbReference>
<dbReference type="InterPro" id="IPR037175">
    <property type="entry name" value="KFase_sf"/>
</dbReference>
<dbReference type="KEGG" id="cpo:COPRO5265_0383"/>
<evidence type="ECO:0000313" key="2">
    <source>
        <dbReference type="Proteomes" id="UP000001732"/>
    </source>
</evidence>
<dbReference type="AlphaFoldDB" id="B5Y7K2"/>
<dbReference type="Proteomes" id="UP000001732">
    <property type="component" value="Chromosome"/>
</dbReference>
<dbReference type="PANTHER" id="PTHR31118">
    <property type="entry name" value="CYCLASE-LIKE PROTEIN 2"/>
    <property type="match status" value="1"/>
</dbReference>